<reference evidence="1 2" key="1">
    <citation type="journal article" date="2022" name="DNA Res.">
        <title>Chromosomal-level genome assembly of the orchid tree Bauhinia variegata (Leguminosae; Cercidoideae) supports the allotetraploid origin hypothesis of Bauhinia.</title>
        <authorList>
            <person name="Zhong Y."/>
            <person name="Chen Y."/>
            <person name="Zheng D."/>
            <person name="Pang J."/>
            <person name="Liu Y."/>
            <person name="Luo S."/>
            <person name="Meng S."/>
            <person name="Qian L."/>
            <person name="Wei D."/>
            <person name="Dai S."/>
            <person name="Zhou R."/>
        </authorList>
    </citation>
    <scope>NUCLEOTIDE SEQUENCE [LARGE SCALE GENOMIC DNA]</scope>
    <source>
        <strain evidence="1">BV-YZ2020</strain>
    </source>
</reference>
<organism evidence="1 2">
    <name type="scientific">Bauhinia variegata</name>
    <name type="common">Purple orchid tree</name>
    <name type="synonym">Phanera variegata</name>
    <dbReference type="NCBI Taxonomy" id="167791"/>
    <lineage>
        <taxon>Eukaryota</taxon>
        <taxon>Viridiplantae</taxon>
        <taxon>Streptophyta</taxon>
        <taxon>Embryophyta</taxon>
        <taxon>Tracheophyta</taxon>
        <taxon>Spermatophyta</taxon>
        <taxon>Magnoliopsida</taxon>
        <taxon>eudicotyledons</taxon>
        <taxon>Gunneridae</taxon>
        <taxon>Pentapetalae</taxon>
        <taxon>rosids</taxon>
        <taxon>fabids</taxon>
        <taxon>Fabales</taxon>
        <taxon>Fabaceae</taxon>
        <taxon>Cercidoideae</taxon>
        <taxon>Cercideae</taxon>
        <taxon>Bauhiniinae</taxon>
        <taxon>Bauhinia</taxon>
    </lineage>
</organism>
<accession>A0ACB9PR15</accession>
<sequence>MVIVVSVNPKFEACTPRSCGNGPTIKYPFWIPHDQDYFCGYPHFEVSCNNKNPILKISNNEYLIKNISYSNSSFLAANIAVYEENCPAPMYNYSFDQTPFTYSSENAIISFFYNCTTEPVDYPTYEVDCAKNVSHYSFAVFHKEALEHKNYTLNECQFMVNAPVRMNDAVNFTSLLRMNYTEILKMGFVLNWTAPDCERCEKSGGRCGFDDYKFLCFCRDKPHKESCDDGNALGNGNHISVRNKVIVGVGASVVTVIIGLIAFYICRRRKKHSYAKTYIKSESISSISSVSLKDLENGSKSKYFGLPVFTYDELEEATNNFDSEREIGDGGFGTVYFGKLRDGRYVAVKRLYESNYRRLEQFKNEVEILAAVRHQNLVSLYGCTSRHSRELLLLTDKSDVFSFGVVLIELISSMPAVDITRHRHEINLSSMAINKIQNRALHELVDPNLGFESDSKVRKEINAVAELAFQCLQSMKDMRPTMEEVLEKLKDIHFDGKYKSKAEEMDIAADDIVLLKNQPPPASPDSNMKSSSTTPNDSR</sequence>
<keyword evidence="2" id="KW-1185">Reference proteome</keyword>
<evidence type="ECO:0000313" key="2">
    <source>
        <dbReference type="Proteomes" id="UP000828941"/>
    </source>
</evidence>
<dbReference type="Proteomes" id="UP000828941">
    <property type="component" value="Chromosome 3"/>
</dbReference>
<dbReference type="EMBL" id="CM039428">
    <property type="protein sequence ID" value="KAI4350946.1"/>
    <property type="molecule type" value="Genomic_DNA"/>
</dbReference>
<proteinExistence type="predicted"/>
<comment type="caution">
    <text evidence="1">The sequence shown here is derived from an EMBL/GenBank/DDBJ whole genome shotgun (WGS) entry which is preliminary data.</text>
</comment>
<protein>
    <submittedName>
        <fullName evidence="1">Uncharacterized protein</fullName>
    </submittedName>
</protein>
<evidence type="ECO:0000313" key="1">
    <source>
        <dbReference type="EMBL" id="KAI4350946.1"/>
    </source>
</evidence>
<gene>
    <name evidence="1" type="ORF">L6164_005348</name>
</gene>
<name>A0ACB9PR15_BAUVA</name>